<name>A0ABP7PJE9_9ACTN</name>
<evidence type="ECO:0000256" key="4">
    <source>
        <dbReference type="ARBA" id="ARBA00022989"/>
    </source>
</evidence>
<dbReference type="InterPro" id="IPR017039">
    <property type="entry name" value="Virul_fac_BrkB"/>
</dbReference>
<accession>A0ABP7PJE9</accession>
<dbReference type="PANTHER" id="PTHR30213">
    <property type="entry name" value="INNER MEMBRANE PROTEIN YHJD"/>
    <property type="match status" value="1"/>
</dbReference>
<feature type="transmembrane region" description="Helical" evidence="7">
    <location>
        <begin position="143"/>
        <end position="166"/>
    </location>
</feature>
<feature type="transmembrane region" description="Helical" evidence="7">
    <location>
        <begin position="240"/>
        <end position="263"/>
    </location>
</feature>
<evidence type="ECO:0000256" key="7">
    <source>
        <dbReference type="SAM" id="Phobius"/>
    </source>
</evidence>
<evidence type="ECO:0000256" key="1">
    <source>
        <dbReference type="ARBA" id="ARBA00004651"/>
    </source>
</evidence>
<evidence type="ECO:0000313" key="9">
    <source>
        <dbReference type="Proteomes" id="UP001418444"/>
    </source>
</evidence>
<comment type="caution">
    <text evidence="8">The sequence shown here is derived from an EMBL/GenBank/DDBJ whole genome shotgun (WGS) entry which is preliminary data.</text>
</comment>
<feature type="transmembrane region" description="Helical" evidence="7">
    <location>
        <begin position="34"/>
        <end position="62"/>
    </location>
</feature>
<feature type="transmembrane region" description="Helical" evidence="7">
    <location>
        <begin position="97"/>
        <end position="122"/>
    </location>
</feature>
<keyword evidence="5 7" id="KW-0472">Membrane</keyword>
<gene>
    <name evidence="8" type="ORF">GCM10022231_29310</name>
</gene>
<feature type="transmembrane region" description="Helical" evidence="7">
    <location>
        <begin position="172"/>
        <end position="195"/>
    </location>
</feature>
<dbReference type="EMBL" id="BAAAZW010000009">
    <property type="protein sequence ID" value="GAA3966548.1"/>
    <property type="molecule type" value="Genomic_DNA"/>
</dbReference>
<feature type="transmembrane region" description="Helical" evidence="7">
    <location>
        <begin position="202"/>
        <end position="220"/>
    </location>
</feature>
<proteinExistence type="predicted"/>
<feature type="region of interest" description="Disordered" evidence="6">
    <location>
        <begin position="312"/>
        <end position="340"/>
    </location>
</feature>
<dbReference type="PANTHER" id="PTHR30213:SF1">
    <property type="entry name" value="INNER MEMBRANE PROTEIN YHJD"/>
    <property type="match status" value="1"/>
</dbReference>
<evidence type="ECO:0000313" key="8">
    <source>
        <dbReference type="EMBL" id="GAA3966548.1"/>
    </source>
</evidence>
<dbReference type="RefSeq" id="WP_344785073.1">
    <property type="nucleotide sequence ID" value="NZ_BAAAZW010000009.1"/>
</dbReference>
<evidence type="ECO:0000256" key="5">
    <source>
        <dbReference type="ARBA" id="ARBA00023136"/>
    </source>
</evidence>
<evidence type="ECO:0000256" key="3">
    <source>
        <dbReference type="ARBA" id="ARBA00022692"/>
    </source>
</evidence>
<organism evidence="8 9">
    <name type="scientific">Gordonia caeni</name>
    <dbReference type="NCBI Taxonomy" id="1007097"/>
    <lineage>
        <taxon>Bacteria</taxon>
        <taxon>Bacillati</taxon>
        <taxon>Actinomycetota</taxon>
        <taxon>Actinomycetes</taxon>
        <taxon>Mycobacteriales</taxon>
        <taxon>Gordoniaceae</taxon>
        <taxon>Gordonia</taxon>
    </lineage>
</organism>
<evidence type="ECO:0000256" key="2">
    <source>
        <dbReference type="ARBA" id="ARBA00022475"/>
    </source>
</evidence>
<reference evidence="9" key="1">
    <citation type="journal article" date="2019" name="Int. J. Syst. Evol. Microbiol.">
        <title>The Global Catalogue of Microorganisms (GCM) 10K type strain sequencing project: providing services to taxonomists for standard genome sequencing and annotation.</title>
        <authorList>
            <consortium name="The Broad Institute Genomics Platform"/>
            <consortium name="The Broad Institute Genome Sequencing Center for Infectious Disease"/>
            <person name="Wu L."/>
            <person name="Ma J."/>
        </authorList>
    </citation>
    <scope>NUCLEOTIDE SEQUENCE [LARGE SCALE GENOMIC DNA]</scope>
    <source>
        <strain evidence="9">JCM 16923</strain>
    </source>
</reference>
<sequence length="340" mass="36455">MSFAERIDGFQRRHPKVGFPLAVAYKFFDDQGGYLAALITYYAFVSLFPLLLLMTTVLGFVLEDDPELKDWIVTATIDQIPVIGDQLNEPGSLGGGFVGVTIGLLGALYGGLGVAVASQNAMNIVWAVPRNSRPNPIKVRIRGLLLLFTVGLAIPGLVVLGAFIAAGDFGNFGRVLTFSGAAVLAMAVFTVAFRIGTARDLSLGDVLPGAIIAGLGWQFLQEFGSYYAQRVIVRASAVNSVFAVVLGLIAFIYLAAALVVFCLEINVVRAKKLYPRSLLTPFTDNVTLTPGDEAAYAAMAKAQRNKGFETIEVGFQKPEEPPSEPEATPTPPEKTPHRTE</sequence>
<keyword evidence="9" id="KW-1185">Reference proteome</keyword>
<dbReference type="Proteomes" id="UP001418444">
    <property type="component" value="Unassembled WGS sequence"/>
</dbReference>
<comment type="subcellular location">
    <subcellularLocation>
        <location evidence="1">Cell membrane</location>
        <topology evidence="1">Multi-pass membrane protein</topology>
    </subcellularLocation>
</comment>
<evidence type="ECO:0000256" key="6">
    <source>
        <dbReference type="SAM" id="MobiDB-lite"/>
    </source>
</evidence>
<keyword evidence="3 7" id="KW-0812">Transmembrane</keyword>
<keyword evidence="4 7" id="KW-1133">Transmembrane helix</keyword>
<protein>
    <submittedName>
        <fullName evidence="8">Uncharacterized protein</fullName>
    </submittedName>
</protein>
<dbReference type="Pfam" id="PF03631">
    <property type="entry name" value="Virul_fac_BrkB"/>
    <property type="match status" value="1"/>
</dbReference>
<keyword evidence="2" id="KW-1003">Cell membrane</keyword>